<dbReference type="SMART" id="SM00060">
    <property type="entry name" value="FN3"/>
    <property type="match status" value="2"/>
</dbReference>
<proteinExistence type="predicted"/>
<dbReference type="EMBL" id="ACRN01000010">
    <property type="protein sequence ID" value="EHM87844.1"/>
    <property type="molecule type" value="Genomic_DNA"/>
</dbReference>
<evidence type="ECO:0000313" key="3">
    <source>
        <dbReference type="Proteomes" id="UP000003822"/>
    </source>
</evidence>
<dbReference type="GO" id="GO:0005975">
    <property type="term" value="P:carbohydrate metabolic process"/>
    <property type="evidence" value="ECO:0007669"/>
    <property type="project" value="UniProtKB-ARBA"/>
</dbReference>
<keyword evidence="3" id="KW-1185">Reference proteome</keyword>
<dbReference type="Gene3D" id="2.60.40.10">
    <property type="entry name" value="Immunoglobulins"/>
    <property type="match status" value="1"/>
</dbReference>
<feature type="domain" description="Fibronectin type-III" evidence="1">
    <location>
        <begin position="426"/>
        <end position="507"/>
    </location>
</feature>
<feature type="domain" description="Fibronectin type-III" evidence="1">
    <location>
        <begin position="520"/>
        <end position="595"/>
    </location>
</feature>
<dbReference type="eggNOG" id="ENOG5030J4D">
    <property type="taxonomic scope" value="Bacteria"/>
</dbReference>
<gene>
    <name evidence="2" type="ORF">HMPREF0045_01304</name>
</gene>
<evidence type="ECO:0000313" key="2">
    <source>
        <dbReference type="EMBL" id="EHM87844.1"/>
    </source>
</evidence>
<evidence type="ECO:0000259" key="1">
    <source>
        <dbReference type="SMART" id="SM00060"/>
    </source>
</evidence>
<comment type="caution">
    <text evidence="2">The sequence shown here is derived from an EMBL/GenBank/DDBJ whole genome shotgun (WGS) entry which is preliminary data.</text>
</comment>
<accession>G9PGD8</accession>
<dbReference type="InterPro" id="IPR003961">
    <property type="entry name" value="FN3_dom"/>
</dbReference>
<name>G9PGD8_9ACTO</name>
<dbReference type="AlphaFoldDB" id="G9PGD8"/>
<organism evidence="2 3">
    <name type="scientific">Actinomyces graevenitzii C83</name>
    <dbReference type="NCBI Taxonomy" id="435830"/>
    <lineage>
        <taxon>Bacteria</taxon>
        <taxon>Bacillati</taxon>
        <taxon>Actinomycetota</taxon>
        <taxon>Actinomycetes</taxon>
        <taxon>Actinomycetales</taxon>
        <taxon>Actinomycetaceae</taxon>
        <taxon>Actinomyces</taxon>
    </lineage>
</organism>
<sequence length="914" mass="98223">MFDKKAYRDSVLQPLKANASKQAAIADALRALNDATDRASVTTALAKADAAALFALTPGMSNAELTKHFRDLEMFLNKTRIPVVVSIKQLVKTSKASQGDYISNPAFWDEVIKKTSQIRKEELKAFALAVKQDNPLGVVTAEELRKAASSYGISASVSDKELAGAVKARGVEVYPKLKVSMADLGVSSSKLRLHPSFRSLVDVLLIHERGSHPSDIRVIDELSAVVDGRSRRRVTTADIKKSKTAANTRSDDATESAKKTLTVIAQKSPTDAALQSFILAWFADLADNLVARQGLTPTLALNRLTALGLDDQDARRLVVSVSTGGGGSKGPDLASAKEMIAAGDLAGARRLYTSFIGTAGEEKDPVALQVAEALAAAEKRKQSALDAYHKAVEAKDYARARQALADAQAVDHEDTEIVRLLSQIPPDAPTNLRLTYSSNRNGVLLSWRGSQDQDVSYVVVRSDSGAPANPKAGFQVVPSTTEQEAFDSDPLIAQQSVYAVFALRQEGAYSTPAVSTLTVLPPPTDINAAVTNTDATVFWQVAKQAAGVSAEVVEADGSRRKFPATSQGRMVIDNLKLGEKYTLVLKAHYIVNGQSNLSETATIDVTPRGTVQAVRDLCLANVTMPNGKAGVRAKWSEVPGYTTDLWAFPIDSTVKVGDLLSVDKLDKLTAKRVVGSIRNDGATQSMDFYELRDIRMLVPLTWDGSEAIAGNSLVTGKMPHPREVEAMRFGSELKVSWIWPHGDYMMDVTWSSLDGKKGQKRVDRLTYKHDGGVNIPNAQLITEVGVATVVIGLSETAALTPVTISLEAVPPSMSYQLKLPKGVFGGHEARASVTSEEFTGTVDLIAVLTPGAFMPAKATDGQEIAHLHLDFSSGLTQSCTFRVPKLKGPYWVRLFADPASKIILNDPPTSSMKG</sequence>
<dbReference type="InterPro" id="IPR013783">
    <property type="entry name" value="Ig-like_fold"/>
</dbReference>
<dbReference type="HOGENOM" id="CLU_318238_0_0_11"/>
<dbReference type="STRING" id="435830.HMPREF0045_01304"/>
<protein>
    <recommendedName>
        <fullName evidence="1">Fibronectin type-III domain-containing protein</fullName>
    </recommendedName>
</protein>
<dbReference type="OrthoDB" id="4494375at2"/>
<dbReference type="Proteomes" id="UP000003822">
    <property type="component" value="Unassembled WGS sequence"/>
</dbReference>
<dbReference type="PATRIC" id="fig|435830.3.peg.1255"/>
<reference evidence="2 3" key="1">
    <citation type="submission" date="2011-10" db="EMBL/GenBank/DDBJ databases">
        <title>The Genome Sequence of Actinomyces graevenitzii C83.</title>
        <authorList>
            <consortium name="The Broad Institute Genome Sequencing Platform"/>
            <consortium name="The Broad Institute Genome Sequencing Center for Infectious Disease"/>
            <person name="Earl A."/>
            <person name="Ward D."/>
            <person name="Feldgarden M."/>
            <person name="Gevers D."/>
            <person name="Sibley C.D."/>
            <person name="Field T.R."/>
            <person name="Grinwis M."/>
            <person name="Eshaghurshan C.S."/>
            <person name="Surette M.G."/>
            <person name="Young S.K."/>
            <person name="Zeng Q."/>
            <person name="Gargeya S."/>
            <person name="Fitzgerald M."/>
            <person name="Haas B."/>
            <person name="Abouelleil A."/>
            <person name="Alvarado L."/>
            <person name="Arachchi H.M."/>
            <person name="Berlin A."/>
            <person name="Brown A."/>
            <person name="Chapman S.B."/>
            <person name="Chen Z."/>
            <person name="Dunbar C."/>
            <person name="Freedman E."/>
            <person name="Gearin G."/>
            <person name="Goldberg J."/>
            <person name="Griggs A."/>
            <person name="Gujja S."/>
            <person name="Heiman D."/>
            <person name="Howarth C."/>
            <person name="Larson L."/>
            <person name="Lui A."/>
            <person name="MacDonald P.J.P."/>
            <person name="Montmayeur A."/>
            <person name="Murphy C."/>
            <person name="Neiman D."/>
            <person name="Pearson M."/>
            <person name="Priest M."/>
            <person name="Roberts A."/>
            <person name="Saif S."/>
            <person name="Shea T."/>
            <person name="Shenoy N."/>
            <person name="Sisk P."/>
            <person name="Stolte C."/>
            <person name="Sykes S."/>
            <person name="Wortman J."/>
            <person name="Nusbaum C."/>
            <person name="Birren B."/>
        </authorList>
    </citation>
    <scope>NUCLEOTIDE SEQUENCE [LARGE SCALE GENOMIC DNA]</scope>
    <source>
        <strain evidence="2 3">C83</strain>
    </source>
</reference>